<comment type="caution">
    <text evidence="1">The sequence shown here is derived from an EMBL/GenBank/DDBJ whole genome shotgun (WGS) entry which is preliminary data.</text>
</comment>
<dbReference type="Proteomes" id="UP001165063">
    <property type="component" value="Unassembled WGS sequence"/>
</dbReference>
<name>A0A9W6YXI2_AMBMO</name>
<accession>A0A9W6YXI2</accession>
<protein>
    <submittedName>
        <fullName evidence="1">Unnamed protein product</fullName>
    </submittedName>
</protein>
<reference evidence="1" key="1">
    <citation type="submission" date="2023-04" db="EMBL/GenBank/DDBJ databases">
        <title>Ambrosiozyma monospora NBRC 1965.</title>
        <authorList>
            <person name="Ichikawa N."/>
            <person name="Sato H."/>
            <person name="Tonouchi N."/>
        </authorList>
    </citation>
    <scope>NUCLEOTIDE SEQUENCE</scope>
    <source>
        <strain evidence="1">NBRC 1965</strain>
    </source>
</reference>
<evidence type="ECO:0000313" key="2">
    <source>
        <dbReference type="Proteomes" id="UP001165063"/>
    </source>
</evidence>
<gene>
    <name evidence="1" type="ORF">Amon01_000350700</name>
</gene>
<sequence length="79" mass="9310">MSNYVEKVPVLIMLLFGMDLDSSVLSRYYASVQLELHIHTHFHNQAVTDKLHYYWDDNIVQSIEDNCEILKRMKATSLH</sequence>
<dbReference type="EMBL" id="BSXU01001483">
    <property type="protein sequence ID" value="GMG27930.1"/>
    <property type="molecule type" value="Genomic_DNA"/>
</dbReference>
<dbReference type="AlphaFoldDB" id="A0A9W6YXI2"/>
<organism evidence="1 2">
    <name type="scientific">Ambrosiozyma monospora</name>
    <name type="common">Yeast</name>
    <name type="synonym">Endomycopsis monosporus</name>
    <dbReference type="NCBI Taxonomy" id="43982"/>
    <lineage>
        <taxon>Eukaryota</taxon>
        <taxon>Fungi</taxon>
        <taxon>Dikarya</taxon>
        <taxon>Ascomycota</taxon>
        <taxon>Saccharomycotina</taxon>
        <taxon>Pichiomycetes</taxon>
        <taxon>Pichiales</taxon>
        <taxon>Pichiaceae</taxon>
        <taxon>Ambrosiozyma</taxon>
    </lineage>
</organism>
<proteinExistence type="predicted"/>
<keyword evidence="2" id="KW-1185">Reference proteome</keyword>
<evidence type="ECO:0000313" key="1">
    <source>
        <dbReference type="EMBL" id="GMG27930.1"/>
    </source>
</evidence>